<dbReference type="KEGG" id="vg:5659528"/>
<evidence type="ECO:0000313" key="2">
    <source>
        <dbReference type="Proteomes" id="UP000202419"/>
    </source>
</evidence>
<sequence>MLTRRFQVRSTRTCDDERHAYETANCRCVRGSVRKVWYQILGRSNTRLLWSKRSHGIHSRIVSEIVKTKRLEYVLKIIFD</sequence>
<dbReference type="Proteomes" id="UP000202419">
    <property type="component" value="Segment"/>
</dbReference>
<keyword evidence="2" id="KW-1185">Reference proteome</keyword>
<gene>
    <name evidence="1" type="primary">b622L</name>
    <name evidence="1" type="ORF">NY2A_b622L</name>
</gene>
<dbReference type="RefSeq" id="YP_001497818.1">
    <property type="nucleotide sequence ID" value="NC_009898.1"/>
</dbReference>
<dbReference type="GeneID" id="5659528"/>
<name>A7IXE7_PBCVN</name>
<organismHost>
    <name type="scientific">Chlorella</name>
    <dbReference type="NCBI Taxonomy" id="3071"/>
</organismHost>
<organism evidence="1 2">
    <name type="scientific">Paramecium bursaria Chlorella virus NY2A</name>
    <name type="common">PBCV-NY2A</name>
    <dbReference type="NCBI Taxonomy" id="46021"/>
    <lineage>
        <taxon>Viruses</taxon>
        <taxon>Varidnaviria</taxon>
        <taxon>Bamfordvirae</taxon>
        <taxon>Nucleocytoviricota</taxon>
        <taxon>Megaviricetes</taxon>
        <taxon>Algavirales</taxon>
        <taxon>Phycodnaviridae</taxon>
        <taxon>Chlorovirus</taxon>
        <taxon>Chlorovirus americanus</taxon>
    </lineage>
</organism>
<reference evidence="1 2" key="1">
    <citation type="journal article" date="2007" name="Virology">
        <title>Sequence and annotation of the 369-kb NY-2A and the 345-kb AR158 viruses that infect Chlorella NC64A.</title>
        <authorList>
            <person name="Fitzgerald L.A."/>
            <person name="Graves M.V."/>
            <person name="Li X."/>
            <person name="Feldblyum T."/>
            <person name="Nierman W.C."/>
            <person name="Van Etten J.L."/>
        </authorList>
    </citation>
    <scope>NUCLEOTIDE SEQUENCE [LARGE SCALE GENOMIC DNA]</scope>
    <source>
        <strain evidence="1 2">NY-2A</strain>
    </source>
</reference>
<proteinExistence type="predicted"/>
<dbReference type="EMBL" id="DQ491002">
    <property type="protein sequence ID" value="ABT15021.1"/>
    <property type="molecule type" value="Genomic_DNA"/>
</dbReference>
<protein>
    <submittedName>
        <fullName evidence="1">Uncharacterized protein b622L</fullName>
    </submittedName>
</protein>
<accession>A7IXE7</accession>
<evidence type="ECO:0000313" key="1">
    <source>
        <dbReference type="EMBL" id="ABT15021.1"/>
    </source>
</evidence>